<keyword evidence="3" id="KW-0010">Activator</keyword>
<dbReference type="PANTHER" id="PTHR44688:SF16">
    <property type="entry name" value="DNA-BINDING TRANSCRIPTIONAL ACTIVATOR DEVR_DOSR"/>
    <property type="match status" value="1"/>
</dbReference>
<reference evidence="6 7" key="1">
    <citation type="submission" date="2021-01" db="EMBL/GenBank/DDBJ databases">
        <title>Chromosome sequence of Serratia proteamaculans strain 94 rif-r, isolated from spoiled beef.</title>
        <authorList>
            <person name="Zaytseva Y.V."/>
            <person name="Iablokov S.N."/>
            <person name="Klyukina A."/>
        </authorList>
    </citation>
    <scope>NUCLEOTIDE SEQUENCE [LARGE SCALE GENOMIC DNA]</scope>
    <source>
        <strain evidence="6 7">94 rif-r</strain>
    </source>
</reference>
<keyword evidence="4" id="KW-0804">Transcription</keyword>
<dbReference type="CDD" id="cd06170">
    <property type="entry name" value="LuxR_C_like"/>
    <property type="match status" value="1"/>
</dbReference>
<keyword evidence="2" id="KW-0238">DNA-binding</keyword>
<dbReference type="SUPFAM" id="SSF46894">
    <property type="entry name" value="C-terminal effector domain of the bipartite response regulators"/>
    <property type="match status" value="2"/>
</dbReference>
<evidence type="ECO:0000256" key="1">
    <source>
        <dbReference type="ARBA" id="ARBA00023015"/>
    </source>
</evidence>
<protein>
    <submittedName>
        <fullName evidence="6">Helix-turn-helix transcriptional regulator</fullName>
    </submittedName>
</protein>
<dbReference type="PANTHER" id="PTHR44688">
    <property type="entry name" value="DNA-BINDING TRANSCRIPTIONAL ACTIVATOR DEVR_DOSR"/>
    <property type="match status" value="1"/>
</dbReference>
<dbReference type="SMART" id="SM00421">
    <property type="entry name" value="HTH_LUXR"/>
    <property type="match status" value="2"/>
</dbReference>
<keyword evidence="1" id="KW-0805">Transcription regulation</keyword>
<accession>A0A7U0RNG9</accession>
<dbReference type="GO" id="GO:0006355">
    <property type="term" value="P:regulation of DNA-templated transcription"/>
    <property type="evidence" value="ECO:0007669"/>
    <property type="project" value="InterPro"/>
</dbReference>
<gene>
    <name evidence="6" type="ORF">JKX24_23420</name>
</gene>
<dbReference type="PROSITE" id="PS50043">
    <property type="entry name" value="HTH_LUXR_2"/>
    <property type="match status" value="2"/>
</dbReference>
<dbReference type="AlphaFoldDB" id="A0A7U0RNG9"/>
<evidence type="ECO:0000259" key="5">
    <source>
        <dbReference type="PROSITE" id="PS50043"/>
    </source>
</evidence>
<evidence type="ECO:0000256" key="2">
    <source>
        <dbReference type="ARBA" id="ARBA00023125"/>
    </source>
</evidence>
<dbReference type="Proteomes" id="UP000596176">
    <property type="component" value="Chromosome"/>
</dbReference>
<dbReference type="EMBL" id="CP068391">
    <property type="protein sequence ID" value="QQX53075.1"/>
    <property type="molecule type" value="Genomic_DNA"/>
</dbReference>
<dbReference type="InterPro" id="IPR036388">
    <property type="entry name" value="WH-like_DNA-bd_sf"/>
</dbReference>
<sequence>MILPKPAITDIHGTQPIPLPLLPPQLANLLTANERIIMQALLSGQALTTIAWRLKRDIRTVSNQKQAAMARLSLTSNAMLYALGALLGPPLSADITVRRQLLAPREQLVLNALLTGLSVTDIAYQQGRSVKTVSYQKRRLMQKLGLNNDVALFALAPQQARVLLRSWSGWPKPGSEASPSG</sequence>
<dbReference type="RefSeq" id="WP_207976926.1">
    <property type="nucleotide sequence ID" value="NZ_CBCPJV010000015.1"/>
</dbReference>
<dbReference type="Gene3D" id="1.10.10.10">
    <property type="entry name" value="Winged helix-like DNA-binding domain superfamily/Winged helix DNA-binding domain"/>
    <property type="match status" value="2"/>
</dbReference>
<evidence type="ECO:0000256" key="3">
    <source>
        <dbReference type="ARBA" id="ARBA00023159"/>
    </source>
</evidence>
<dbReference type="InterPro" id="IPR016032">
    <property type="entry name" value="Sig_transdc_resp-reg_C-effctor"/>
</dbReference>
<feature type="domain" description="HTH luxR-type" evidence="5">
    <location>
        <begin position="23"/>
        <end position="88"/>
    </location>
</feature>
<dbReference type="InterPro" id="IPR000792">
    <property type="entry name" value="Tscrpt_reg_LuxR_C"/>
</dbReference>
<feature type="domain" description="HTH luxR-type" evidence="5">
    <location>
        <begin position="95"/>
        <end position="160"/>
    </location>
</feature>
<proteinExistence type="predicted"/>
<evidence type="ECO:0000313" key="6">
    <source>
        <dbReference type="EMBL" id="QQX53075.1"/>
    </source>
</evidence>
<name>A0A7U0RNG9_SERPR</name>
<dbReference type="GO" id="GO:0003677">
    <property type="term" value="F:DNA binding"/>
    <property type="evidence" value="ECO:0007669"/>
    <property type="project" value="UniProtKB-KW"/>
</dbReference>
<organism evidence="6 7">
    <name type="scientific">Serratia proteamaculans</name>
    <dbReference type="NCBI Taxonomy" id="28151"/>
    <lineage>
        <taxon>Bacteria</taxon>
        <taxon>Pseudomonadati</taxon>
        <taxon>Pseudomonadota</taxon>
        <taxon>Gammaproteobacteria</taxon>
        <taxon>Enterobacterales</taxon>
        <taxon>Yersiniaceae</taxon>
        <taxon>Serratia</taxon>
    </lineage>
</organism>
<dbReference type="PRINTS" id="PR00038">
    <property type="entry name" value="HTHLUXR"/>
</dbReference>
<evidence type="ECO:0000313" key="7">
    <source>
        <dbReference type="Proteomes" id="UP000596176"/>
    </source>
</evidence>
<dbReference type="Pfam" id="PF00196">
    <property type="entry name" value="GerE"/>
    <property type="match status" value="1"/>
</dbReference>
<evidence type="ECO:0000256" key="4">
    <source>
        <dbReference type="ARBA" id="ARBA00023163"/>
    </source>
</evidence>